<keyword evidence="5 10" id="KW-0031">Aminopeptidase</keyword>
<gene>
    <name evidence="10" type="ORF">Q5Y73_11695</name>
</gene>
<accession>A0ABT9IZG4</accession>
<dbReference type="InterPro" id="IPR052170">
    <property type="entry name" value="M29_Exopeptidase"/>
</dbReference>
<evidence type="ECO:0000256" key="4">
    <source>
        <dbReference type="ARBA" id="ARBA00008236"/>
    </source>
</evidence>
<organism evidence="10 11">
    <name type="scientific">Chengkuizengella axinellae</name>
    <dbReference type="NCBI Taxonomy" id="3064388"/>
    <lineage>
        <taxon>Bacteria</taxon>
        <taxon>Bacillati</taxon>
        <taxon>Bacillota</taxon>
        <taxon>Bacilli</taxon>
        <taxon>Bacillales</taxon>
        <taxon>Paenibacillaceae</taxon>
        <taxon>Chengkuizengella</taxon>
    </lineage>
</organism>
<dbReference type="Gene3D" id="3.40.1830.10">
    <property type="entry name" value="Thermophilic metalloprotease (M29)"/>
    <property type="match status" value="1"/>
</dbReference>
<evidence type="ECO:0000256" key="1">
    <source>
        <dbReference type="ARBA" id="ARBA00001941"/>
    </source>
</evidence>
<dbReference type="PANTHER" id="PTHR34448">
    <property type="entry name" value="AMINOPEPTIDASE"/>
    <property type="match status" value="1"/>
</dbReference>
<dbReference type="InterPro" id="IPR035097">
    <property type="entry name" value="M29_N-terminal"/>
</dbReference>
<evidence type="ECO:0000256" key="7">
    <source>
        <dbReference type="ARBA" id="ARBA00022723"/>
    </source>
</evidence>
<dbReference type="EMBL" id="JAVAMP010000004">
    <property type="protein sequence ID" value="MDP5274774.1"/>
    <property type="molecule type" value="Genomic_DNA"/>
</dbReference>
<dbReference type="PANTHER" id="PTHR34448:SF3">
    <property type="entry name" value="AMINOPEPTIDASE AMPS"/>
    <property type="match status" value="1"/>
</dbReference>
<dbReference type="PRINTS" id="PR00919">
    <property type="entry name" value="THERMOPTASE"/>
</dbReference>
<evidence type="ECO:0000313" key="10">
    <source>
        <dbReference type="EMBL" id="MDP5274774.1"/>
    </source>
</evidence>
<comment type="similarity">
    <text evidence="4">Belongs to the peptidase M29 family.</text>
</comment>
<comment type="cofactor">
    <cofactor evidence="2">
        <name>Mg(2+)</name>
        <dbReference type="ChEBI" id="CHEBI:18420"/>
    </cofactor>
</comment>
<evidence type="ECO:0000256" key="5">
    <source>
        <dbReference type="ARBA" id="ARBA00022438"/>
    </source>
</evidence>
<evidence type="ECO:0000256" key="8">
    <source>
        <dbReference type="ARBA" id="ARBA00022801"/>
    </source>
</evidence>
<name>A0ABT9IZG4_9BACL</name>
<dbReference type="Proteomes" id="UP001231941">
    <property type="component" value="Unassembled WGS sequence"/>
</dbReference>
<keyword evidence="7" id="KW-0479">Metal-binding</keyword>
<keyword evidence="11" id="KW-1185">Reference proteome</keyword>
<dbReference type="RefSeq" id="WP_305992078.1">
    <property type="nucleotide sequence ID" value="NZ_JAVAMP010000004.1"/>
</dbReference>
<proteinExistence type="inferred from homology"/>
<dbReference type="GO" id="GO:0004177">
    <property type="term" value="F:aminopeptidase activity"/>
    <property type="evidence" value="ECO:0007669"/>
    <property type="project" value="UniProtKB-KW"/>
</dbReference>
<keyword evidence="9" id="KW-0482">Metalloprotease</keyword>
<evidence type="ECO:0000256" key="6">
    <source>
        <dbReference type="ARBA" id="ARBA00022670"/>
    </source>
</evidence>
<sequence length="410" mass="46109">MTHFDSNLEKYVEVILKIGVNIQKGQKLLINSDLAEAYFVRVLAKKAYEYGAEDVVVNWRDNQSIRIKYDLAPVTSFQEYPTWRSDGHTKLVEEGAAVIWIESDDPNLLQGVDTSKIAAFKKSIGEAFKEFGQYIQANKTSWNVIATPSKAWATKVFPHVSEDKQVENLWDAIFKVARVDQENPIEAWKEHIKNLHSKADFLNKKKYKYLHYEAPGTQLTIELHEKHLWTGGSAVNDKGIRFLNNIPTEEVYTLPLKTGVNGHVSSTKPLSFGGNLINNFKITFDNGKIIDFETEQGYDTLKALIETDEGSHYLGEVALVPHDSPISNSNLTFYNTLFDENASNHLAIGSAYSSNLEGGTQMAKEELDKFGANHSLTHVDFMIGSAEMNIDGETADGKREPLFRNGNWAI</sequence>
<dbReference type="Pfam" id="PF02073">
    <property type="entry name" value="Peptidase_M29"/>
    <property type="match status" value="1"/>
</dbReference>
<keyword evidence="8" id="KW-0378">Hydrolase</keyword>
<dbReference type="SUPFAM" id="SSF144052">
    <property type="entry name" value="Thermophilic metalloprotease-like"/>
    <property type="match status" value="1"/>
</dbReference>
<protein>
    <submittedName>
        <fullName evidence="10">Aminopeptidase</fullName>
    </submittedName>
</protein>
<evidence type="ECO:0000313" key="11">
    <source>
        <dbReference type="Proteomes" id="UP001231941"/>
    </source>
</evidence>
<comment type="caution">
    <text evidence="10">The sequence shown here is derived from an EMBL/GenBank/DDBJ whole genome shotgun (WGS) entry which is preliminary data.</text>
</comment>
<evidence type="ECO:0000256" key="2">
    <source>
        <dbReference type="ARBA" id="ARBA00001946"/>
    </source>
</evidence>
<evidence type="ECO:0000256" key="3">
    <source>
        <dbReference type="ARBA" id="ARBA00001947"/>
    </source>
</evidence>
<keyword evidence="6" id="KW-0645">Protease</keyword>
<reference evidence="10 11" key="1">
    <citation type="submission" date="2023-08" db="EMBL/GenBank/DDBJ databases">
        <authorList>
            <person name="Park J.-S."/>
        </authorList>
    </citation>
    <scope>NUCLEOTIDE SEQUENCE [LARGE SCALE GENOMIC DNA]</scope>
    <source>
        <strain evidence="10 11">2205SS18-9</strain>
    </source>
</reference>
<comment type="cofactor">
    <cofactor evidence="1">
        <name>Co(2+)</name>
        <dbReference type="ChEBI" id="CHEBI:48828"/>
    </cofactor>
</comment>
<comment type="cofactor">
    <cofactor evidence="3">
        <name>Zn(2+)</name>
        <dbReference type="ChEBI" id="CHEBI:29105"/>
    </cofactor>
</comment>
<dbReference type="InterPro" id="IPR000787">
    <property type="entry name" value="Peptidase_M29"/>
</dbReference>
<evidence type="ECO:0000256" key="9">
    <source>
        <dbReference type="ARBA" id="ARBA00023049"/>
    </source>
</evidence>